<dbReference type="AlphaFoldDB" id="A0AAV7B920"/>
<feature type="region of interest" description="Disordered" evidence="1">
    <location>
        <begin position="31"/>
        <end position="67"/>
    </location>
</feature>
<evidence type="ECO:0000313" key="3">
    <source>
        <dbReference type="Proteomes" id="UP000824782"/>
    </source>
</evidence>
<accession>A0AAV7B920</accession>
<organism evidence="2 3">
    <name type="scientific">Engystomops pustulosus</name>
    <name type="common">Tungara frog</name>
    <name type="synonym">Physalaemus pustulosus</name>
    <dbReference type="NCBI Taxonomy" id="76066"/>
    <lineage>
        <taxon>Eukaryota</taxon>
        <taxon>Metazoa</taxon>
        <taxon>Chordata</taxon>
        <taxon>Craniata</taxon>
        <taxon>Vertebrata</taxon>
        <taxon>Euteleostomi</taxon>
        <taxon>Amphibia</taxon>
        <taxon>Batrachia</taxon>
        <taxon>Anura</taxon>
        <taxon>Neobatrachia</taxon>
        <taxon>Hyloidea</taxon>
        <taxon>Leptodactylidae</taxon>
        <taxon>Leiuperinae</taxon>
        <taxon>Engystomops</taxon>
    </lineage>
</organism>
<evidence type="ECO:0000313" key="2">
    <source>
        <dbReference type="EMBL" id="KAG8569055.1"/>
    </source>
</evidence>
<keyword evidence="3" id="KW-1185">Reference proteome</keyword>
<dbReference type="EMBL" id="WNYA01000006">
    <property type="protein sequence ID" value="KAG8569055.1"/>
    <property type="molecule type" value="Genomic_DNA"/>
</dbReference>
<reference evidence="2" key="1">
    <citation type="thesis" date="2020" institute="ProQuest LLC" country="789 East Eisenhower Parkway, Ann Arbor, MI, USA">
        <title>Comparative Genomics and Chromosome Evolution.</title>
        <authorList>
            <person name="Mudd A.B."/>
        </authorList>
    </citation>
    <scope>NUCLEOTIDE SEQUENCE</scope>
    <source>
        <strain evidence="2">237g6f4</strain>
        <tissue evidence="2">Blood</tissue>
    </source>
</reference>
<proteinExistence type="predicted"/>
<protein>
    <submittedName>
        <fullName evidence="2">Uncharacterized protein</fullName>
    </submittedName>
</protein>
<feature type="compositionally biased region" description="Basic and acidic residues" evidence="1">
    <location>
        <begin position="37"/>
        <end position="67"/>
    </location>
</feature>
<sequence length="118" mass="13251">MGQVSFEGVVFVPPPARFLHLLEYNDKTRKKTSGKLTGEKTEKMTVSQEKIEDSRSEIPSKERKGKKENLTVDNMTIARTGEYVVMVEDVTSPPFLGIALPTAFKLVRIVPEKNKGKK</sequence>
<dbReference type="Proteomes" id="UP000824782">
    <property type="component" value="Unassembled WGS sequence"/>
</dbReference>
<comment type="caution">
    <text evidence="2">The sequence shown here is derived from an EMBL/GenBank/DDBJ whole genome shotgun (WGS) entry which is preliminary data.</text>
</comment>
<evidence type="ECO:0000256" key="1">
    <source>
        <dbReference type="SAM" id="MobiDB-lite"/>
    </source>
</evidence>
<gene>
    <name evidence="2" type="ORF">GDO81_014244</name>
</gene>
<name>A0AAV7B920_ENGPU</name>